<proteinExistence type="predicted"/>
<dbReference type="EMBL" id="MGER01000039">
    <property type="protein sequence ID" value="OGL88093.1"/>
    <property type="molecule type" value="Genomic_DNA"/>
</dbReference>
<accession>A0A1F7VCD9</accession>
<protein>
    <submittedName>
        <fullName evidence="1">Uncharacterized protein</fullName>
    </submittedName>
</protein>
<reference evidence="1 2" key="1">
    <citation type="journal article" date="2016" name="Nat. Commun.">
        <title>Thousands of microbial genomes shed light on interconnected biogeochemical processes in an aquifer system.</title>
        <authorList>
            <person name="Anantharaman K."/>
            <person name="Brown C.T."/>
            <person name="Hug L.A."/>
            <person name="Sharon I."/>
            <person name="Castelle C.J."/>
            <person name="Probst A.J."/>
            <person name="Thomas B.C."/>
            <person name="Singh A."/>
            <person name="Wilkins M.J."/>
            <person name="Karaoz U."/>
            <person name="Brodie E.L."/>
            <person name="Williams K.H."/>
            <person name="Hubbard S.S."/>
            <person name="Banfield J.F."/>
        </authorList>
    </citation>
    <scope>NUCLEOTIDE SEQUENCE [LARGE SCALE GENOMIC DNA]</scope>
</reference>
<evidence type="ECO:0000313" key="1">
    <source>
        <dbReference type="EMBL" id="OGL88093.1"/>
    </source>
</evidence>
<dbReference type="Proteomes" id="UP000178264">
    <property type="component" value="Unassembled WGS sequence"/>
</dbReference>
<name>A0A1F7VCD9_9BACT</name>
<gene>
    <name evidence="1" type="ORF">A3I42_03605</name>
</gene>
<organism evidence="1 2">
    <name type="scientific">Candidatus Uhrbacteria bacterium RIFCSPLOWO2_02_FULL_49_11</name>
    <dbReference type="NCBI Taxonomy" id="1802409"/>
    <lineage>
        <taxon>Bacteria</taxon>
        <taxon>Candidatus Uhriibacteriota</taxon>
    </lineage>
</organism>
<sequence>MDTLAHGLWAATAAKAYIDPKIVICAHHIVPPEIPTTGSVETLRAFYKKYFKKLEGINKFYKNEESLMPLACVLENALNLAKEYPSLILDTPTLEITSTLLQRKSGNPLIVLFRTMMAKG</sequence>
<evidence type="ECO:0000313" key="2">
    <source>
        <dbReference type="Proteomes" id="UP000178264"/>
    </source>
</evidence>
<comment type="caution">
    <text evidence="1">The sequence shown here is derived from an EMBL/GenBank/DDBJ whole genome shotgun (WGS) entry which is preliminary data.</text>
</comment>
<dbReference type="AlphaFoldDB" id="A0A1F7VCD9"/>